<sequence length="1666" mass="190725">MLIKEKTLGQKKIAALQMPKAGEYWRELLSDAIPSNFLPDYRNAVSNSLTPSYNLSHIEIEALDVEKLFNGLECDQQLSNEVFALLVVSFLHSIENGIDEDLLIGFAEYKSDGILQFPLRVDIQHEYTPRDILNQIQKQIVNNKEYADYPTDLIIQTTPIQVNIVQDKPLHLTDIYNKNKLSFNLEVDGIGNWRLTIAGASSLYMAKTLDSIAAKISYLIELMITHADEKIESIDLFQKEDAVSYALLNKTTREFSNSDSLASLLEHVFRTFEKEKSIVSNEQDFTFKQLESKAKQIAAFIQKKTEKTDSIIAVLCERSIDFLAAVFGVILSGKAYLPLDPKAPKERNEMILKQANSQTVLYADKHSSGLEKNEWKRFEISEIYQTNFDYYAEHISPEDLAYVIFTSGSTGTPKGVEIKHKSVINRIEWMQNVFQLDSSDVILHKTPSTFDVSVWEIFWWAITGTKVAVLPANEEANPIEIIKAIEENKVTTMHFVPSMLNAFLDYVDNSLSYKRIKSLKRVFCSGEALTPNHVEKFHQLLSDVELINLYGPTEATVDVTWHRTSKVENPVPIGQPIDNTRIYILDKTRRLRPIGMVGELAIAGTGVAKGYINDSSKTESSFIDIPHLEEGKVYLTGDLARIRHDGTIEYFGRNDRQVKVRGFRIELGEIEAALTNLPSVSDALVLTNLEADNMLHLYAFLIEKDKLIDVKDIKQELTKILPKYMIPEKIAVLHEFPLTGNGKVDRKLLLEISKERAGDEKIPPQTREETILCEIWQDVLGISDIGINENFFALGGNSINFVSVVALAHKNGLIFTFQQLFKYPTIQDLIKNVNLNDASDDDLNQLISNFQLIKDEDKIKIPDDIEDAYPMSMLQSGLVYQSNIMEGDNNYHDIVTYTIDGSIDVPTFRKAVKLLVDTQPIFRTSYDLEHYSEYLQLVHKDIEKLPLNVYDLRGLQTKKEKEDMYEEWFWKEQHRAFEWDKPGLVQLHIHILSESEYKYSISQHNSALDGWSMNKVHTFLFQTYFDMVNGLESNTRLLESNNHNRTFIYLEQKAVNSEEHRRFWADMLENVPEGFIPRSREENTRKGNEVIFQDIKLPEGLSEKLVVLAKDLRVPVKDILLASHAKFLSILTRKDDVFMGYEIGGRPELLGAENALGVFLNTMPFRVKLDNHSSWKDLILNVYGVEASILPFRRYPMAQVKQDLSSRDILFETVFNFTHFYSLKDLRGLPGFDNIDVRAAAITEFPLRIEYSRHFYTDEIELSLHYHTSKYDTADIEFFGTIFVDILENMVNSTEENHHMQIEEEKLDAFKYYAEKVDQISRDEEAPLHLDINQDLEIAINRVKDVWSNVLKISKENLKLDDDFFLIGGNSLAAMKVSLFFKKDLSLKQIMQKSILLELASEIANKEIKLRQEASLLTCLSKSSESEQNIIFIPYAGGNALNFIPIAKEFEKSNADLSVFAAELPAHDPNLEHSTLVNFEDTVNLLVEEISSAMKGKQFMIWGHCVGSALAFEVTRKLEKRNLYPQRLFLGAKNMISQDDCEMRVNNATNLKFSDIAELYSEWSGTSSLSTLGQSYESKLVEIFKHDSIQANTYLSNLWNSKEKFVKTPTSIVIAKDDPVTEDYDKMWANWENWIVQVDLFEFETGGHYFLRSIPSDVVKYIQGAH</sequence>
<dbReference type="GO" id="GO:0003824">
    <property type="term" value="F:catalytic activity"/>
    <property type="evidence" value="ECO:0007669"/>
    <property type="project" value="UniProtKB-KW"/>
</dbReference>
<dbReference type="GO" id="GO:0008610">
    <property type="term" value="P:lipid biosynthetic process"/>
    <property type="evidence" value="ECO:0007669"/>
    <property type="project" value="UniProtKB-ARBA"/>
</dbReference>
<feature type="domain" description="Carrier" evidence="6">
    <location>
        <begin position="763"/>
        <end position="837"/>
    </location>
</feature>
<dbReference type="FunFam" id="3.40.50.980:FF:000002">
    <property type="entry name" value="Enterobactin synthetase component F"/>
    <property type="match status" value="1"/>
</dbReference>
<dbReference type="Gene3D" id="3.40.50.12780">
    <property type="entry name" value="N-terminal domain of ligase-like"/>
    <property type="match status" value="1"/>
</dbReference>
<dbReference type="PROSITE" id="PS50075">
    <property type="entry name" value="CARRIER"/>
    <property type="match status" value="1"/>
</dbReference>
<protein>
    <submittedName>
        <fullName evidence="7">Amino acid adenylation domain-containing protein</fullName>
    </submittedName>
</protein>
<dbReference type="InterPro" id="IPR020845">
    <property type="entry name" value="AMP-binding_CS"/>
</dbReference>
<comment type="caution">
    <text evidence="7">The sequence shown here is derived from an EMBL/GenBank/DDBJ whole genome shotgun (WGS) entry which is preliminary data.</text>
</comment>
<dbReference type="InterPro" id="IPR000873">
    <property type="entry name" value="AMP-dep_synth/lig_dom"/>
</dbReference>
<dbReference type="InterPro" id="IPR010071">
    <property type="entry name" value="AA_adenyl_dom"/>
</dbReference>
<accession>A0A934J331</accession>
<dbReference type="SUPFAM" id="SSF47336">
    <property type="entry name" value="ACP-like"/>
    <property type="match status" value="2"/>
</dbReference>
<organism evidence="7 8">
    <name type="scientific">Paenibacillus roseus</name>
    <dbReference type="NCBI Taxonomy" id="2798579"/>
    <lineage>
        <taxon>Bacteria</taxon>
        <taxon>Bacillati</taxon>
        <taxon>Bacillota</taxon>
        <taxon>Bacilli</taxon>
        <taxon>Bacillales</taxon>
        <taxon>Paenibacillaceae</taxon>
        <taxon>Paenibacillus</taxon>
    </lineage>
</organism>
<dbReference type="InterPro" id="IPR045851">
    <property type="entry name" value="AMP-bd_C_sf"/>
</dbReference>
<evidence type="ECO:0000313" key="8">
    <source>
        <dbReference type="Proteomes" id="UP000640274"/>
    </source>
</evidence>
<dbReference type="Gene3D" id="3.40.50.1820">
    <property type="entry name" value="alpha/beta hydrolase"/>
    <property type="match status" value="1"/>
</dbReference>
<dbReference type="SUPFAM" id="SSF53474">
    <property type="entry name" value="alpha/beta-Hydrolases"/>
    <property type="match status" value="1"/>
</dbReference>
<dbReference type="Gene3D" id="3.30.559.10">
    <property type="entry name" value="Chloramphenicol acetyltransferase-like domain"/>
    <property type="match status" value="1"/>
</dbReference>
<keyword evidence="8" id="KW-1185">Reference proteome</keyword>
<keyword evidence="3" id="KW-0677">Repeat</keyword>
<comment type="cofactor">
    <cofactor evidence="1">
        <name>pantetheine 4'-phosphate</name>
        <dbReference type="ChEBI" id="CHEBI:47942"/>
    </cofactor>
</comment>
<evidence type="ECO:0000313" key="7">
    <source>
        <dbReference type="EMBL" id="MBJ6362384.1"/>
    </source>
</evidence>
<dbReference type="GO" id="GO:0031177">
    <property type="term" value="F:phosphopantetheine binding"/>
    <property type="evidence" value="ECO:0007669"/>
    <property type="project" value="TreeGrafter"/>
</dbReference>
<dbReference type="SUPFAM" id="SSF52777">
    <property type="entry name" value="CoA-dependent acyltransferases"/>
    <property type="match status" value="3"/>
</dbReference>
<evidence type="ECO:0000256" key="4">
    <source>
        <dbReference type="ARBA" id="ARBA00023194"/>
    </source>
</evidence>
<dbReference type="PANTHER" id="PTHR45527">
    <property type="entry name" value="NONRIBOSOMAL PEPTIDE SYNTHETASE"/>
    <property type="match status" value="1"/>
</dbReference>
<dbReference type="Pfam" id="PF00550">
    <property type="entry name" value="PP-binding"/>
    <property type="match status" value="2"/>
</dbReference>
<dbReference type="InterPro" id="IPR001031">
    <property type="entry name" value="Thioesterase"/>
</dbReference>
<dbReference type="InterPro" id="IPR042099">
    <property type="entry name" value="ANL_N_sf"/>
</dbReference>
<dbReference type="Gene3D" id="3.30.559.30">
    <property type="entry name" value="Nonribosomal peptide synthetase, condensation domain"/>
    <property type="match status" value="2"/>
</dbReference>
<dbReference type="Pfam" id="PF00501">
    <property type="entry name" value="AMP-binding"/>
    <property type="match status" value="1"/>
</dbReference>
<dbReference type="GO" id="GO:0044550">
    <property type="term" value="P:secondary metabolite biosynthetic process"/>
    <property type="evidence" value="ECO:0007669"/>
    <property type="project" value="TreeGrafter"/>
</dbReference>
<evidence type="ECO:0000256" key="3">
    <source>
        <dbReference type="ARBA" id="ARBA00022737"/>
    </source>
</evidence>
<dbReference type="Gene3D" id="3.30.300.30">
    <property type="match status" value="1"/>
</dbReference>
<dbReference type="Pfam" id="PF13193">
    <property type="entry name" value="AMP-binding_C"/>
    <property type="match status" value="1"/>
</dbReference>
<dbReference type="RefSeq" id="WP_199019931.1">
    <property type="nucleotide sequence ID" value="NZ_JAELUP010000072.1"/>
</dbReference>
<dbReference type="Pfam" id="PF00975">
    <property type="entry name" value="Thioesterase"/>
    <property type="match status" value="1"/>
</dbReference>
<dbReference type="CDD" id="cd05930">
    <property type="entry name" value="A_NRPS"/>
    <property type="match status" value="1"/>
</dbReference>
<dbReference type="PANTHER" id="PTHR45527:SF1">
    <property type="entry name" value="FATTY ACID SYNTHASE"/>
    <property type="match status" value="1"/>
</dbReference>
<dbReference type="InterPro" id="IPR023213">
    <property type="entry name" value="CAT-like_dom_sf"/>
</dbReference>
<dbReference type="GO" id="GO:0005737">
    <property type="term" value="C:cytoplasm"/>
    <property type="evidence" value="ECO:0007669"/>
    <property type="project" value="TreeGrafter"/>
</dbReference>
<dbReference type="InterPro" id="IPR001242">
    <property type="entry name" value="Condensation_dom"/>
</dbReference>
<dbReference type="FunFam" id="3.40.50.980:FF:000001">
    <property type="entry name" value="Non-ribosomal peptide synthetase"/>
    <property type="match status" value="1"/>
</dbReference>
<comment type="similarity">
    <text evidence="2">Belongs to the ATP-dependent AMP-binding enzyme family.</text>
</comment>
<evidence type="ECO:0000259" key="6">
    <source>
        <dbReference type="PROSITE" id="PS50075"/>
    </source>
</evidence>
<keyword evidence="5" id="KW-0511">Multifunctional enzyme</keyword>
<dbReference type="Gene3D" id="1.10.1200.10">
    <property type="entry name" value="ACP-like"/>
    <property type="match status" value="2"/>
</dbReference>
<name>A0A934J331_9BACL</name>
<evidence type="ECO:0000256" key="2">
    <source>
        <dbReference type="ARBA" id="ARBA00006432"/>
    </source>
</evidence>
<dbReference type="NCBIfam" id="TIGR01733">
    <property type="entry name" value="AA-adenyl-dom"/>
    <property type="match status" value="1"/>
</dbReference>
<dbReference type="PROSITE" id="PS00455">
    <property type="entry name" value="AMP_BINDING"/>
    <property type="match status" value="1"/>
</dbReference>
<evidence type="ECO:0000256" key="5">
    <source>
        <dbReference type="ARBA" id="ARBA00023268"/>
    </source>
</evidence>
<dbReference type="InterPro" id="IPR029058">
    <property type="entry name" value="AB_hydrolase_fold"/>
</dbReference>
<dbReference type="InterPro" id="IPR036736">
    <property type="entry name" value="ACP-like_sf"/>
</dbReference>
<dbReference type="InterPro" id="IPR025110">
    <property type="entry name" value="AMP-bd_C"/>
</dbReference>
<reference evidence="7" key="1">
    <citation type="submission" date="2020-12" db="EMBL/GenBank/DDBJ databases">
        <authorList>
            <person name="Huq M.A."/>
        </authorList>
    </citation>
    <scope>NUCLEOTIDE SEQUENCE</scope>
    <source>
        <strain evidence="7">MAHUQ-46</strain>
    </source>
</reference>
<dbReference type="Proteomes" id="UP000640274">
    <property type="component" value="Unassembled WGS sequence"/>
</dbReference>
<dbReference type="InterPro" id="IPR009081">
    <property type="entry name" value="PP-bd_ACP"/>
</dbReference>
<dbReference type="GO" id="GO:0017000">
    <property type="term" value="P:antibiotic biosynthetic process"/>
    <property type="evidence" value="ECO:0007669"/>
    <property type="project" value="UniProtKB-KW"/>
</dbReference>
<gene>
    <name evidence="7" type="ORF">JFN88_14050</name>
</gene>
<evidence type="ECO:0000256" key="1">
    <source>
        <dbReference type="ARBA" id="ARBA00001957"/>
    </source>
</evidence>
<keyword evidence="4" id="KW-0045">Antibiotic biosynthesis</keyword>
<dbReference type="EMBL" id="JAELUP010000072">
    <property type="protein sequence ID" value="MBJ6362384.1"/>
    <property type="molecule type" value="Genomic_DNA"/>
</dbReference>
<dbReference type="SUPFAM" id="SSF56801">
    <property type="entry name" value="Acetyl-CoA synthetase-like"/>
    <property type="match status" value="1"/>
</dbReference>
<dbReference type="Pfam" id="PF00668">
    <property type="entry name" value="Condensation"/>
    <property type="match status" value="1"/>
</dbReference>
<dbReference type="GO" id="GO:0043041">
    <property type="term" value="P:amino acid activation for nonribosomal peptide biosynthetic process"/>
    <property type="evidence" value="ECO:0007669"/>
    <property type="project" value="TreeGrafter"/>
</dbReference>
<proteinExistence type="inferred from homology"/>